<gene>
    <name evidence="1" type="ORF">B0A49_01376</name>
</gene>
<keyword evidence="2" id="KW-1185">Reference proteome</keyword>
<accession>A0A4U0XM80</accession>
<proteinExistence type="predicted"/>
<comment type="caution">
    <text evidence="1">The sequence shown here is derived from an EMBL/GenBank/DDBJ whole genome shotgun (WGS) entry which is preliminary data.</text>
</comment>
<dbReference type="STRING" id="331657.A0A4U0XM80"/>
<protein>
    <recommendedName>
        <fullName evidence="3">NADH-ubiquinone oxidoreductase 21.3 kDa subunit</fullName>
    </recommendedName>
</protein>
<sequence>MASAGPMKHSLQSASGRAAQYKKYTVQPTGFWARINRSLAVDPKRSTGIPMNPQYRNPPPAANDPMLYDDPVTVPAADLAENPYWKRDTRRRYPRLSIMRQPDVVGLLSVGSAAAPKDEVLQIGEAGAKQLVAVKEEGEKGLSAFFQKDKKAAVGVLAPGGLPVFPTPLGTMQMGKKYEMLEEQSYGTEYPCRTFQ</sequence>
<dbReference type="InterPro" id="IPR016813">
    <property type="entry name" value="NADH_Ub_cplx-1_21kDa"/>
</dbReference>
<dbReference type="OrthoDB" id="2093493at2759"/>
<organism evidence="1 2">
    <name type="scientific">Cryomyces minteri</name>
    <dbReference type="NCBI Taxonomy" id="331657"/>
    <lineage>
        <taxon>Eukaryota</taxon>
        <taxon>Fungi</taxon>
        <taxon>Dikarya</taxon>
        <taxon>Ascomycota</taxon>
        <taxon>Pezizomycotina</taxon>
        <taxon>Dothideomycetes</taxon>
        <taxon>Dothideomycetes incertae sedis</taxon>
        <taxon>Cryomyces</taxon>
    </lineage>
</organism>
<reference evidence="1 2" key="1">
    <citation type="submission" date="2017-03" db="EMBL/GenBank/DDBJ databases">
        <title>Genomes of endolithic fungi from Antarctica.</title>
        <authorList>
            <person name="Coleine C."/>
            <person name="Masonjones S."/>
            <person name="Stajich J.E."/>
        </authorList>
    </citation>
    <scope>NUCLEOTIDE SEQUENCE [LARGE SCALE GENOMIC DNA]</scope>
    <source>
        <strain evidence="1 2">CCFEE 5187</strain>
    </source>
</reference>
<dbReference type="Proteomes" id="UP000308768">
    <property type="component" value="Unassembled WGS sequence"/>
</dbReference>
<name>A0A4U0XM80_9PEZI</name>
<dbReference type="CDD" id="cd22849">
    <property type="entry name" value="NuzM"/>
    <property type="match status" value="1"/>
</dbReference>
<evidence type="ECO:0000313" key="2">
    <source>
        <dbReference type="Proteomes" id="UP000308768"/>
    </source>
</evidence>
<dbReference type="AlphaFoldDB" id="A0A4U0XM80"/>
<evidence type="ECO:0008006" key="3">
    <source>
        <dbReference type="Google" id="ProtNLM"/>
    </source>
</evidence>
<evidence type="ECO:0000313" key="1">
    <source>
        <dbReference type="EMBL" id="TKA78412.1"/>
    </source>
</evidence>
<dbReference type="PANTHER" id="PTHR37325">
    <property type="entry name" value="OXIDOREDUCTASE 21 KDA SUBUNIT, PUTATIVE (AFU_ORTHOLOGUE AFUA_4G05910)-RELATED"/>
    <property type="match status" value="1"/>
</dbReference>
<dbReference type="PIRSF" id="PIRSF022976">
    <property type="entry name" value="NADH_Oxi_21kDa"/>
    <property type="match status" value="1"/>
</dbReference>
<dbReference type="PANTHER" id="PTHR37325:SF1">
    <property type="entry name" value="OXIDOREDUCTASE 21 KDA SUBUNIT, PUTATIVE (AFU_ORTHOLOGUE AFUA_4G05910)-RELATED"/>
    <property type="match status" value="1"/>
</dbReference>
<dbReference type="EMBL" id="NAJN01000143">
    <property type="protein sequence ID" value="TKA78412.1"/>
    <property type="molecule type" value="Genomic_DNA"/>
</dbReference>